<dbReference type="GO" id="GO:0016758">
    <property type="term" value="F:hexosyltransferase activity"/>
    <property type="evidence" value="ECO:0007669"/>
    <property type="project" value="TreeGrafter"/>
</dbReference>
<dbReference type="InterPro" id="IPR001296">
    <property type="entry name" value="Glyco_trans_1"/>
</dbReference>
<dbReference type="PANTHER" id="PTHR45947:SF3">
    <property type="entry name" value="SULFOQUINOVOSYL TRANSFERASE SQD2"/>
    <property type="match status" value="1"/>
</dbReference>
<dbReference type="EMBL" id="WCUV01000019">
    <property type="protein sequence ID" value="KAB4087241.1"/>
    <property type="molecule type" value="Genomic_DNA"/>
</dbReference>
<proteinExistence type="predicted"/>
<feature type="domain" description="Glycosyl transferase family 1" evidence="1">
    <location>
        <begin position="181"/>
        <end position="343"/>
    </location>
</feature>
<gene>
    <name evidence="3" type="ORF">GAQ56_20220</name>
</gene>
<dbReference type="PANTHER" id="PTHR45947">
    <property type="entry name" value="SULFOQUINOVOSYL TRANSFERASE SQD2"/>
    <property type="match status" value="1"/>
</dbReference>
<dbReference type="Proteomes" id="UP000432488">
    <property type="component" value="Unassembled WGS sequence"/>
</dbReference>
<name>A0A7J5GDE1_BACUN</name>
<dbReference type="RefSeq" id="WP_118936532.1">
    <property type="nucleotide sequence ID" value="NZ_CP103250.1"/>
</dbReference>
<dbReference type="InterPro" id="IPR028098">
    <property type="entry name" value="Glyco_trans_4-like_N"/>
</dbReference>
<feature type="domain" description="Glycosyltransferase subfamily 4-like N-terminal" evidence="2">
    <location>
        <begin position="13"/>
        <end position="135"/>
    </location>
</feature>
<keyword evidence="3" id="KW-0808">Transferase</keyword>
<evidence type="ECO:0000259" key="2">
    <source>
        <dbReference type="Pfam" id="PF13439"/>
    </source>
</evidence>
<protein>
    <submittedName>
        <fullName evidence="3">Glycosyltransferase</fullName>
    </submittedName>
</protein>
<dbReference type="InterPro" id="IPR050194">
    <property type="entry name" value="Glycosyltransferase_grp1"/>
</dbReference>
<dbReference type="Pfam" id="PF13439">
    <property type="entry name" value="Glyco_transf_4"/>
    <property type="match status" value="1"/>
</dbReference>
<dbReference type="SUPFAM" id="SSF53756">
    <property type="entry name" value="UDP-Glycosyltransferase/glycogen phosphorylase"/>
    <property type="match status" value="1"/>
</dbReference>
<evidence type="ECO:0000259" key="1">
    <source>
        <dbReference type="Pfam" id="PF00534"/>
    </source>
</evidence>
<accession>A0A7J5GDE1</accession>
<organism evidence="3 4">
    <name type="scientific">Bacteroides uniformis</name>
    <dbReference type="NCBI Taxonomy" id="820"/>
    <lineage>
        <taxon>Bacteria</taxon>
        <taxon>Pseudomonadati</taxon>
        <taxon>Bacteroidota</taxon>
        <taxon>Bacteroidia</taxon>
        <taxon>Bacteroidales</taxon>
        <taxon>Bacteroidaceae</taxon>
        <taxon>Bacteroides</taxon>
    </lineage>
</organism>
<dbReference type="Gene3D" id="3.40.50.2000">
    <property type="entry name" value="Glycogen Phosphorylase B"/>
    <property type="match status" value="2"/>
</dbReference>
<comment type="caution">
    <text evidence="3">The sequence shown here is derived from an EMBL/GenBank/DDBJ whole genome shotgun (WGS) entry which is preliminary data.</text>
</comment>
<dbReference type="AlphaFoldDB" id="A0A7J5GDE1"/>
<dbReference type="Pfam" id="PF00534">
    <property type="entry name" value="Glycos_transf_1"/>
    <property type="match status" value="1"/>
</dbReference>
<evidence type="ECO:0000313" key="4">
    <source>
        <dbReference type="Proteomes" id="UP000432488"/>
    </source>
</evidence>
<evidence type="ECO:0000313" key="3">
    <source>
        <dbReference type="EMBL" id="KAB4087241.1"/>
    </source>
</evidence>
<reference evidence="3 4" key="1">
    <citation type="journal article" date="2019" name="Nat. Med.">
        <title>A library of human gut bacterial isolates paired with longitudinal multiomics data enables mechanistic microbiome research.</title>
        <authorList>
            <person name="Poyet M."/>
            <person name="Groussin M."/>
            <person name="Gibbons S.M."/>
            <person name="Avila-Pacheco J."/>
            <person name="Jiang X."/>
            <person name="Kearney S.M."/>
            <person name="Perrotta A.R."/>
            <person name="Berdy B."/>
            <person name="Zhao S."/>
            <person name="Lieberman T.D."/>
            <person name="Swanson P.K."/>
            <person name="Smith M."/>
            <person name="Roesemann S."/>
            <person name="Alexander J.E."/>
            <person name="Rich S.A."/>
            <person name="Livny J."/>
            <person name="Vlamakis H."/>
            <person name="Clish C."/>
            <person name="Bullock K."/>
            <person name="Deik A."/>
            <person name="Scott J."/>
            <person name="Pierce K.A."/>
            <person name="Xavier R.J."/>
            <person name="Alm E.J."/>
        </authorList>
    </citation>
    <scope>NUCLEOTIDE SEQUENCE [LARGE SCALE GENOMIC DNA]</scope>
    <source>
        <strain evidence="3 4">BIOML-A42</strain>
    </source>
</reference>
<sequence length="363" mass="41692">MKVVHILNELKFSGAEIMYVDAAEKLKSLGCSLYVINTNQTLGEYAPFFAKSGYKVIHMPYPQSVVGRFKFYNKLIDFLRKEQIDVVHIHASNLKWGASYCAWRTGIKSVYTFHNTFPIRWFSLPYQIFLRWSSKNIFGCRFQSISDDVYRNELKTFHNHTTLVYNWYGKNRFRPASKGEKEVIRKTLGISQNALVIISVGGCSGIKRHQEIIKALPLILKSFPETIYLHLGDGYALNDEKKLAEELGVVSHIRFEGNQTDVRRYLIASDIYVMTSKFEGISLTTIEALGCEIPAVLYDVPGLRTFSKCSILIPESHEILAKTVVSLFQNNEQKSELQKKGKHFVDSKFDLDKNVVKIFELYK</sequence>